<dbReference type="GO" id="GO:0016740">
    <property type="term" value="F:transferase activity"/>
    <property type="evidence" value="ECO:0007669"/>
    <property type="project" value="UniProtKB-KW"/>
</dbReference>
<accession>A0A5Z0Q7Y6</accession>
<dbReference type="Pfam" id="PF13692">
    <property type="entry name" value="Glyco_trans_1_4"/>
    <property type="match status" value="1"/>
</dbReference>
<comment type="caution">
    <text evidence="1">The sequence shown here is derived from an EMBL/GenBank/DDBJ whole genome shotgun (WGS) entry which is preliminary data.</text>
</comment>
<protein>
    <submittedName>
        <fullName evidence="1">Glycosyltransferase</fullName>
    </submittedName>
</protein>
<dbReference type="EMBL" id="AAMIQA010000102">
    <property type="protein sequence ID" value="EDH7335566.1"/>
    <property type="molecule type" value="Genomic_DNA"/>
</dbReference>
<dbReference type="Gene3D" id="3.40.50.2000">
    <property type="entry name" value="Glycogen Phosphorylase B"/>
    <property type="match status" value="1"/>
</dbReference>
<keyword evidence="1" id="KW-0808">Transferase</keyword>
<sequence>GFENVVVSGSVTNMADAAKIGHIGICPVRFGAGVQNKILEYMALGLPTITSRMGYEGIEANIGEEILIADNSDEYLKSLETLSENSVYQMIAKNARNFVAEKFNWSTRLSVLVKNIERLTGK</sequence>
<dbReference type="AlphaFoldDB" id="A0A5Z0Q7Y6"/>
<organism evidence="1">
    <name type="scientific">Salmonella enterica</name>
    <name type="common">Salmonella choleraesuis</name>
    <dbReference type="NCBI Taxonomy" id="28901"/>
    <lineage>
        <taxon>Bacteria</taxon>
        <taxon>Pseudomonadati</taxon>
        <taxon>Pseudomonadota</taxon>
        <taxon>Gammaproteobacteria</taxon>
        <taxon>Enterobacterales</taxon>
        <taxon>Enterobacteriaceae</taxon>
        <taxon>Salmonella</taxon>
    </lineage>
</organism>
<reference evidence="1" key="1">
    <citation type="submission" date="2019-10" db="EMBL/GenBank/DDBJ databases">
        <authorList>
            <consortium name="PulseNet: The National Subtyping Network for Foodborne Disease Surveillance"/>
            <person name="Tarr C.L."/>
            <person name="Trees E."/>
            <person name="Katz L.S."/>
            <person name="Carleton-Romer H.A."/>
            <person name="Stroika S."/>
            <person name="Kucerova Z."/>
            <person name="Roache K.F."/>
            <person name="Sabol A.L."/>
            <person name="Besser J."/>
            <person name="Gerner-Smidt P."/>
        </authorList>
    </citation>
    <scope>NUCLEOTIDE SEQUENCE</scope>
    <source>
        <strain evidence="1">PNUSAS099618</strain>
    </source>
</reference>
<gene>
    <name evidence="1" type="ORF">GA153_22335</name>
</gene>
<dbReference type="SUPFAM" id="SSF53756">
    <property type="entry name" value="UDP-Glycosyltransferase/glycogen phosphorylase"/>
    <property type="match status" value="1"/>
</dbReference>
<evidence type="ECO:0000313" key="1">
    <source>
        <dbReference type="EMBL" id="EDH7335566.1"/>
    </source>
</evidence>
<name>A0A5Z0Q7Y6_SALER</name>
<feature type="non-terminal residue" evidence="1">
    <location>
        <position position="1"/>
    </location>
</feature>
<proteinExistence type="predicted"/>